<dbReference type="InterPro" id="IPR011010">
    <property type="entry name" value="DNA_brk_join_enz"/>
</dbReference>
<dbReference type="AlphaFoldDB" id="A0A0P0E5D5"/>
<protein>
    <submittedName>
        <fullName evidence="11">Integrase</fullName>
    </submittedName>
</protein>
<organism evidence="11 12">
    <name type="scientific">Sphingopyxis macrogoltabida</name>
    <name type="common">Sphingomonas macrogoltabidus</name>
    <dbReference type="NCBI Taxonomy" id="33050"/>
    <lineage>
        <taxon>Bacteria</taxon>
        <taxon>Pseudomonadati</taxon>
        <taxon>Pseudomonadota</taxon>
        <taxon>Alphaproteobacteria</taxon>
        <taxon>Sphingomonadales</taxon>
        <taxon>Sphingomonadaceae</taxon>
        <taxon>Sphingopyxis</taxon>
    </lineage>
</organism>
<dbReference type="PANTHER" id="PTHR30349">
    <property type="entry name" value="PHAGE INTEGRASE-RELATED"/>
    <property type="match status" value="1"/>
</dbReference>
<dbReference type="InterPro" id="IPR010998">
    <property type="entry name" value="Integrase_recombinase_N"/>
</dbReference>
<dbReference type="InterPro" id="IPR004107">
    <property type="entry name" value="Integrase_SAM-like_N"/>
</dbReference>
<dbReference type="OrthoDB" id="9801717at2"/>
<feature type="domain" description="Core-binding (CB)" evidence="7">
    <location>
        <begin position="5"/>
        <end position="98"/>
    </location>
</feature>
<dbReference type="Pfam" id="PF00589">
    <property type="entry name" value="Phage_integrase"/>
    <property type="match status" value="1"/>
</dbReference>
<dbReference type="KEGG" id="smaz:LH19_21715"/>
<dbReference type="InterPro" id="IPR050090">
    <property type="entry name" value="Tyrosine_recombinase_XerCD"/>
</dbReference>
<dbReference type="Proteomes" id="UP000076088">
    <property type="component" value="Plasmid unnamed1"/>
</dbReference>
<evidence type="ECO:0000313" key="8">
    <source>
        <dbReference type="EMBL" id="AMU88144.1"/>
    </source>
</evidence>
<dbReference type="KEGG" id="smaz:LH19_27845"/>
<keyword evidence="3 5" id="KW-0238">DNA-binding</keyword>
<keyword evidence="12" id="KW-1185">Reference proteome</keyword>
<evidence type="ECO:0000256" key="5">
    <source>
        <dbReference type="PROSITE-ProRule" id="PRU01248"/>
    </source>
</evidence>
<keyword evidence="4" id="KW-0233">DNA recombination</keyword>
<evidence type="ECO:0000256" key="2">
    <source>
        <dbReference type="ARBA" id="ARBA00022908"/>
    </source>
</evidence>
<evidence type="ECO:0000313" key="10">
    <source>
        <dbReference type="EMBL" id="AMU91743.1"/>
    </source>
</evidence>
<dbReference type="PANTHER" id="PTHR30349:SF41">
    <property type="entry name" value="INTEGRASE_RECOMBINASE PROTEIN MJ0367-RELATED"/>
    <property type="match status" value="1"/>
</dbReference>
<dbReference type="Gene3D" id="1.10.443.10">
    <property type="entry name" value="Intergrase catalytic core"/>
    <property type="match status" value="1"/>
</dbReference>
<dbReference type="Gene3D" id="1.10.150.130">
    <property type="match status" value="1"/>
</dbReference>
<dbReference type="Pfam" id="PF02899">
    <property type="entry name" value="Phage_int_SAM_1"/>
    <property type="match status" value="1"/>
</dbReference>
<reference evidence="11" key="2">
    <citation type="submission" date="2015-11" db="EMBL/GenBank/DDBJ databases">
        <authorList>
            <person name="Yoshiyuki O."/>
        </authorList>
    </citation>
    <scope>NUCLEOTIDE SEQUENCE</scope>
    <source>
        <strain evidence="11">203N</strain>
        <plasmid evidence="11">unnamed1</plasmid>
    </source>
</reference>
<sequence>MTRSPSIAPLIERYFAQRLMHQRGVSPHTVASYRDTFRLLLRFAQRRLGKPPSHLDLADLDAPFIIAFLDDLEAGRAIGAKTRNLRLTAIRAFFRFLAFEEPASSGQIQRILAIPGKLTEKREVHFLSRPEIDAVLAAPDRTCWLGRRDHMLLLFAIQTGLRLSEIASLDRSDIMLGTGAHVRCVGKGRKERRTPLAGKVRAAMQNWLKESPRGGASALFPNIHGGRLSPDAIQYLLAKHVRTARAHCPSLRHKRVSPHVLRHTAAMELLQAGVDLSVIALWLGHESILTTQAYLHAHIALKTAALAKLQPHNMKRPGRFEPEDRLLAFLDAL</sequence>
<evidence type="ECO:0000259" key="7">
    <source>
        <dbReference type="PROSITE" id="PS51900"/>
    </source>
</evidence>
<reference evidence="11 12" key="3">
    <citation type="journal article" date="2016" name="Genome Announc.">
        <title>Complete Genome Sequence of Sphingopyxis macrogoltabida Strain 203N (NBRC 111659), a Polyethylene Glycol Degrader.</title>
        <authorList>
            <person name="Ohtsubo Y."/>
            <person name="Nonoyama S."/>
            <person name="Nagata Y."/>
            <person name="Numata M."/>
            <person name="Tsuchikane K."/>
            <person name="Hosoyama A."/>
            <person name="Yamazoe A."/>
            <person name="Tsuda M."/>
            <person name="Fujita N."/>
            <person name="Kawai F."/>
        </authorList>
    </citation>
    <scope>NUCLEOTIDE SEQUENCE [LARGE SCALE GENOMIC DNA]</scope>
    <source>
        <strain evidence="11 12">203N</strain>
    </source>
</reference>
<dbReference type="RefSeq" id="WP_054724983.1">
    <property type="nucleotide sequence ID" value="NZ_CP009429.1"/>
</dbReference>
<evidence type="ECO:0000313" key="11">
    <source>
        <dbReference type="EMBL" id="AMU92844.1"/>
    </source>
</evidence>
<comment type="similarity">
    <text evidence="1">Belongs to the 'phage' integrase family.</text>
</comment>
<evidence type="ECO:0000313" key="9">
    <source>
        <dbReference type="EMBL" id="AMU88252.1"/>
    </source>
</evidence>
<dbReference type="GO" id="GO:0003677">
    <property type="term" value="F:DNA binding"/>
    <property type="evidence" value="ECO:0007669"/>
    <property type="project" value="UniProtKB-UniRule"/>
</dbReference>
<feature type="domain" description="Tyr recombinase" evidence="6">
    <location>
        <begin position="122"/>
        <end position="307"/>
    </location>
</feature>
<evidence type="ECO:0000256" key="3">
    <source>
        <dbReference type="ARBA" id="ARBA00023125"/>
    </source>
</evidence>
<proteinExistence type="inferred from homology"/>
<dbReference type="InterPro" id="IPR044068">
    <property type="entry name" value="CB"/>
</dbReference>
<dbReference type="EMBL" id="CP013345">
    <property type="protein sequence ID" value="AMU92844.1"/>
    <property type="molecule type" value="Genomic_DNA"/>
</dbReference>
<reference evidence="12" key="1">
    <citation type="submission" date="2015-11" db="EMBL/GenBank/DDBJ databases">
        <title>Complete genome sequence of a polyethylene-glycol degrader Sphingopyxis macrogoltabida 203N (NBRC 111659).</title>
        <authorList>
            <person name="Yoshiyuki O."/>
            <person name="Shouta N."/>
            <person name="Nagata Y."/>
            <person name="Numata M."/>
            <person name="Tsuchikane K."/>
            <person name="Hosoyama A."/>
            <person name="Yamazoe A."/>
            <person name="Tsuda M."/>
            <person name="Fujita N."/>
            <person name="Kawai F."/>
        </authorList>
    </citation>
    <scope>NUCLEOTIDE SEQUENCE [LARGE SCALE GENOMIC DNA]</scope>
    <source>
        <strain evidence="12">203N</strain>
        <plasmid evidence="12">unnamed1</plasmid>
    </source>
</reference>
<evidence type="ECO:0000256" key="1">
    <source>
        <dbReference type="ARBA" id="ARBA00008857"/>
    </source>
</evidence>
<dbReference type="GO" id="GO:0015074">
    <property type="term" value="P:DNA integration"/>
    <property type="evidence" value="ECO:0007669"/>
    <property type="project" value="UniProtKB-KW"/>
</dbReference>
<keyword evidence="2" id="KW-0229">DNA integration</keyword>
<dbReference type="SUPFAM" id="SSF56349">
    <property type="entry name" value="DNA breaking-rejoining enzymes"/>
    <property type="match status" value="1"/>
</dbReference>
<dbReference type="InterPro" id="IPR013762">
    <property type="entry name" value="Integrase-like_cat_sf"/>
</dbReference>
<name>A0A0P0E5D5_SPHMC</name>
<geneLocation type="plasmid" evidence="11 12">
    <name>unnamed1</name>
</geneLocation>
<evidence type="ECO:0000259" key="6">
    <source>
        <dbReference type="PROSITE" id="PS51898"/>
    </source>
</evidence>
<dbReference type="GO" id="GO:0006310">
    <property type="term" value="P:DNA recombination"/>
    <property type="evidence" value="ECO:0007669"/>
    <property type="project" value="UniProtKB-KW"/>
</dbReference>
<dbReference type="KEGG" id="smaz:LH19_04280"/>
<evidence type="ECO:0000256" key="4">
    <source>
        <dbReference type="ARBA" id="ARBA00023172"/>
    </source>
</evidence>
<evidence type="ECO:0000313" key="12">
    <source>
        <dbReference type="Proteomes" id="UP000076088"/>
    </source>
</evidence>
<dbReference type="KEGG" id="smaz:LH19_03685"/>
<dbReference type="EMBL" id="CP013344">
    <property type="protein sequence ID" value="AMU91743.1"/>
    <property type="molecule type" value="Genomic_DNA"/>
</dbReference>
<dbReference type="Proteomes" id="UP000076088">
    <property type="component" value="Chromosome"/>
</dbReference>
<dbReference type="InterPro" id="IPR002104">
    <property type="entry name" value="Integrase_catalytic"/>
</dbReference>
<gene>
    <name evidence="8" type="ORF">ATM17_03640</name>
    <name evidence="9" type="ORF">ATM17_04240</name>
    <name evidence="10" type="ORF">ATM17_22275</name>
    <name evidence="11" type="ORF">ATM17_31815</name>
</gene>
<accession>A0A0P0E5D5</accession>
<dbReference type="EMBL" id="CP013344">
    <property type="protein sequence ID" value="AMU88252.1"/>
    <property type="molecule type" value="Genomic_DNA"/>
</dbReference>
<dbReference type="PROSITE" id="PS51898">
    <property type="entry name" value="TYR_RECOMBINASE"/>
    <property type="match status" value="1"/>
</dbReference>
<dbReference type="PROSITE" id="PS51900">
    <property type="entry name" value="CB"/>
    <property type="match status" value="1"/>
</dbReference>
<keyword evidence="11" id="KW-0614">Plasmid</keyword>
<dbReference type="EMBL" id="CP013344">
    <property type="protein sequence ID" value="AMU88144.1"/>
    <property type="molecule type" value="Genomic_DNA"/>
</dbReference>